<dbReference type="GeneID" id="17038207"/>
<feature type="domain" description="WASH complex subunit 7 central" evidence="1">
    <location>
        <begin position="616"/>
        <end position="978"/>
    </location>
</feature>
<name>I0YPB2_COCSC</name>
<dbReference type="AlphaFoldDB" id="I0YPB2"/>
<gene>
    <name evidence="4" type="ORF">COCSUDRAFT_67547</name>
</gene>
<dbReference type="PANTHER" id="PTHR31409:SF0">
    <property type="entry name" value="WASH COMPLEX SUBUNIT 4"/>
    <property type="match status" value="1"/>
</dbReference>
<comment type="caution">
    <text evidence="4">The sequence shown here is derived from an EMBL/GenBank/DDBJ whole genome shotgun (WGS) entry which is preliminary data.</text>
</comment>
<dbReference type="EMBL" id="AGSI01000016">
    <property type="protein sequence ID" value="EIE20231.1"/>
    <property type="molecule type" value="Genomic_DNA"/>
</dbReference>
<dbReference type="InterPro" id="IPR028283">
    <property type="entry name" value="WASH-7_C"/>
</dbReference>
<dbReference type="Proteomes" id="UP000007264">
    <property type="component" value="Unassembled WGS sequence"/>
</dbReference>
<accession>I0YPB2</accession>
<dbReference type="PANTHER" id="PTHR31409">
    <property type="entry name" value="WASH COMPLEX SUBUNIT 4"/>
    <property type="match status" value="1"/>
</dbReference>
<reference evidence="4 5" key="1">
    <citation type="journal article" date="2012" name="Genome Biol.">
        <title>The genome of the polar eukaryotic microalga coccomyxa subellipsoidea reveals traits of cold adaptation.</title>
        <authorList>
            <person name="Blanc G."/>
            <person name="Agarkova I."/>
            <person name="Grimwood J."/>
            <person name="Kuo A."/>
            <person name="Brueggeman A."/>
            <person name="Dunigan D."/>
            <person name="Gurnon J."/>
            <person name="Ladunga I."/>
            <person name="Lindquist E."/>
            <person name="Lucas S."/>
            <person name="Pangilinan J."/>
            <person name="Proschold T."/>
            <person name="Salamov A."/>
            <person name="Schmutz J."/>
            <person name="Weeks D."/>
            <person name="Yamada T."/>
            <person name="Claverie J.M."/>
            <person name="Grigoriev I."/>
            <person name="Van Etten J."/>
            <person name="Lomsadze A."/>
            <person name="Borodovsky M."/>
        </authorList>
    </citation>
    <scope>NUCLEOTIDE SEQUENCE [LARGE SCALE GENOMIC DNA]</scope>
    <source>
        <strain evidence="4 5">C-169</strain>
    </source>
</reference>
<evidence type="ECO:0000259" key="3">
    <source>
        <dbReference type="Pfam" id="PF14746"/>
    </source>
</evidence>
<dbReference type="InterPro" id="IPR028191">
    <property type="entry name" value="WASH-4_N"/>
</dbReference>
<evidence type="ECO:0000313" key="4">
    <source>
        <dbReference type="EMBL" id="EIE20231.1"/>
    </source>
</evidence>
<protein>
    <submittedName>
        <fullName evidence="4">Uncharacterized protein</fullName>
    </submittedName>
</protein>
<feature type="domain" description="WASH complex subunit 4 N-terminal" evidence="2">
    <location>
        <begin position="21"/>
        <end position="614"/>
    </location>
</feature>
<dbReference type="GO" id="GO:0071203">
    <property type="term" value="C:WASH complex"/>
    <property type="evidence" value="ECO:0007669"/>
    <property type="project" value="InterPro"/>
</dbReference>
<dbReference type="Pfam" id="PF14746">
    <property type="entry name" value="WASH-7_C"/>
    <property type="match status" value="1"/>
</dbReference>
<dbReference type="RefSeq" id="XP_005644775.1">
    <property type="nucleotide sequence ID" value="XM_005644718.1"/>
</dbReference>
<dbReference type="eggNOG" id="KOG3578">
    <property type="taxonomic scope" value="Eukaryota"/>
</dbReference>
<feature type="domain" description="WASH complex subunit 7 C-terminal" evidence="3">
    <location>
        <begin position="999"/>
        <end position="1189"/>
    </location>
</feature>
<dbReference type="OrthoDB" id="564392at2759"/>
<dbReference type="Pfam" id="PF14745">
    <property type="entry name" value="WASH-4_N"/>
    <property type="match status" value="1"/>
</dbReference>
<keyword evidence="5" id="KW-1185">Reference proteome</keyword>
<organism evidence="4 5">
    <name type="scientific">Coccomyxa subellipsoidea (strain C-169)</name>
    <name type="common">Green microalga</name>
    <dbReference type="NCBI Taxonomy" id="574566"/>
    <lineage>
        <taxon>Eukaryota</taxon>
        <taxon>Viridiplantae</taxon>
        <taxon>Chlorophyta</taxon>
        <taxon>core chlorophytes</taxon>
        <taxon>Trebouxiophyceae</taxon>
        <taxon>Trebouxiophyceae incertae sedis</taxon>
        <taxon>Coccomyxaceae</taxon>
        <taxon>Coccomyxa</taxon>
        <taxon>Coccomyxa subellipsoidea</taxon>
    </lineage>
</organism>
<dbReference type="STRING" id="574566.I0YPB2"/>
<dbReference type="InterPro" id="IPR027307">
    <property type="entry name" value="WASH7"/>
</dbReference>
<proteinExistence type="predicted"/>
<dbReference type="GO" id="GO:0016197">
    <property type="term" value="P:endosomal transport"/>
    <property type="evidence" value="ECO:0007669"/>
    <property type="project" value="TreeGrafter"/>
</dbReference>
<sequence length="1192" mass="129896">MAEEEDPAIAVEEQFETTRRFLDEWLGQLRDTTTRLRKQANTVGSLQLRQQHFAPCQITTLPKEYDNPMGLLTSTNSAFSKLATLLAYLVLDAERLVDQIERESCPKLLMFGEQSLAPQGNEEGTMQIALASFLPSLHHLQVLLEQLERVTVNLLAQLGALCAEQLRKATILQGPHAITAFMGVARALGIMLSLDCILARNRHLVPAFAMLRRLLHTSVSEPDTLSGEVPANVAQLQAAVAALEEQLTGRGIFRRFVTAQTSRGSLSHEACSSASFLSAAAGFLRREVSLRISRIDGPQERPQDRSELVDLLAFSVMYSRLCSDEAPFDRKTMRLILDIHGRVPVLPVFSDVILQPATFLSQNLPPSLDTIVPPTYARQANAQREAQLAKLMGDFEPHLQSAALASTAWLTHIDALLAPQKSQEVSLTRMGAALVRGLHLAAAQKARLHTAISLHAVLGAPLNRAALRLLSHNICLLKGLQDAFDRHSTGIAEMLPQLVTHIKSAAQGLLAAMAAGLRAKLRQMQSVQPRLQTKARREKLHAAISHATTAVQTAMRIMQGPVSGAHLVSLAQCVDAVEATGQVGASDLQRLEETLYALRTLAYLQPNISQATSCAFLYFHRELLGASLAEVWAHPEEAAKLPYLLAAFSDAHDLIRTCSPDPATAHEARHHSFLLRIGKSPNAYDDEILATLQEAVLAPMAGHIEGDLRIHLHASRHTGAHLDPVNDRSLRSVAPLLRLQTLRLLTRALSIREYVESTMTCCFHRFAGVSPGSWQTYARLASLAKEKYGLQVAAPSLPERSISQGVDVLELLRGIRRFATSYAFNLPGQVFIERVSAAREVKHLNTLGVEQVAAAIHTQGLGLADNAVNAAYQFLARNFTLLSQFLFQDAVRARLGVEARVFAESRSSGEAGPYRMATAQRLAADFARLGSAPDGLSYLDHLRKLITEVGNAMGLVRLMRAGSMHYCATAMRQLPAEEEPHSFAAAAQQLPEPSDAHLAAAHTLDDALAQLRTHASAGTDYFAMLVRVFAREVLDAGHAHLAGFHALVPALSLAAVEAGLLAKEGLARQRRGAGPDAAFTDDGFALGLAYLLKVLQQDAEFDALQWFDSVRHHYTAERLSTKKAAEQAALASAERTGIGQWLSGLVLGEGKEEAPAEVQNAVLLLAKTDRYNAEFELLRNTLACARVCFCRA</sequence>
<evidence type="ECO:0000259" key="1">
    <source>
        <dbReference type="Pfam" id="PF14744"/>
    </source>
</evidence>
<dbReference type="GO" id="GO:0007032">
    <property type="term" value="P:endosome organization"/>
    <property type="evidence" value="ECO:0007669"/>
    <property type="project" value="TreeGrafter"/>
</dbReference>
<dbReference type="KEGG" id="csl:COCSUDRAFT_67547"/>
<dbReference type="InterPro" id="IPR028282">
    <property type="entry name" value="WASH-7_central"/>
</dbReference>
<dbReference type="Pfam" id="PF14744">
    <property type="entry name" value="WASH-7_mid"/>
    <property type="match status" value="1"/>
</dbReference>
<evidence type="ECO:0000313" key="5">
    <source>
        <dbReference type="Proteomes" id="UP000007264"/>
    </source>
</evidence>
<dbReference type="GO" id="GO:0005768">
    <property type="term" value="C:endosome"/>
    <property type="evidence" value="ECO:0007669"/>
    <property type="project" value="TreeGrafter"/>
</dbReference>
<evidence type="ECO:0000259" key="2">
    <source>
        <dbReference type="Pfam" id="PF14745"/>
    </source>
</evidence>